<evidence type="ECO:0000256" key="1">
    <source>
        <dbReference type="SAM" id="Phobius"/>
    </source>
</evidence>
<feature type="transmembrane region" description="Helical" evidence="1">
    <location>
        <begin position="36"/>
        <end position="54"/>
    </location>
</feature>
<keyword evidence="1" id="KW-0812">Transmembrane</keyword>
<dbReference type="Proteomes" id="UP000182829">
    <property type="component" value="Unassembled WGS sequence"/>
</dbReference>
<name>A0A1I3QCU9_9EURY</name>
<keyword evidence="1" id="KW-0472">Membrane</keyword>
<reference evidence="2 3" key="1">
    <citation type="submission" date="2016-10" db="EMBL/GenBank/DDBJ databases">
        <authorList>
            <person name="de Groot N.N."/>
        </authorList>
    </citation>
    <scope>NUCLEOTIDE SEQUENCE [LARGE SCALE GENOMIC DNA]</scope>
    <source>
        <strain evidence="2 3">SP2</strain>
    </source>
</reference>
<accession>A0A1I3QCU9</accession>
<dbReference type="AlphaFoldDB" id="A0A1I3QCU9"/>
<feature type="transmembrane region" description="Helical" evidence="1">
    <location>
        <begin position="12"/>
        <end position="30"/>
    </location>
</feature>
<keyword evidence="1" id="KW-1133">Transmembrane helix</keyword>
<gene>
    <name evidence="2" type="ORF">SAMN05443661_12179</name>
</gene>
<organism evidence="2 3">
    <name type="scientific">Natronobacterium gregoryi</name>
    <dbReference type="NCBI Taxonomy" id="44930"/>
    <lineage>
        <taxon>Archaea</taxon>
        <taxon>Methanobacteriati</taxon>
        <taxon>Methanobacteriota</taxon>
        <taxon>Stenosarchaea group</taxon>
        <taxon>Halobacteria</taxon>
        <taxon>Halobacteriales</taxon>
        <taxon>Natrialbaceae</taxon>
        <taxon>Natronobacterium</taxon>
    </lineage>
</organism>
<sequence>MTGFQLRRTERHTLVLTAVYLLSLAVVYALDETTVWLFWAVVVVLVTGGLLVSYNRSTPVESA</sequence>
<dbReference type="OMA" id="AGCYLAT"/>
<evidence type="ECO:0000313" key="2">
    <source>
        <dbReference type="EMBL" id="SFJ31555.1"/>
    </source>
</evidence>
<proteinExistence type="predicted"/>
<protein>
    <submittedName>
        <fullName evidence="2">Uncharacterized protein</fullName>
    </submittedName>
</protein>
<dbReference type="EMBL" id="FORO01000021">
    <property type="protein sequence ID" value="SFJ31555.1"/>
    <property type="molecule type" value="Genomic_DNA"/>
</dbReference>
<evidence type="ECO:0000313" key="3">
    <source>
        <dbReference type="Proteomes" id="UP000182829"/>
    </source>
</evidence>